<feature type="non-terminal residue" evidence="1">
    <location>
        <position position="1"/>
    </location>
</feature>
<name>A0ACA9RT00_9GLOM</name>
<proteinExistence type="predicted"/>
<sequence>ITGELNLNELRQAYQQETIDNTRTNEQQAQIVQPAYGTPGSSKGELSHQVTKINGQAASENYQGEISITLSQKFLLDKLAHAYQNTIRVNNGEEVKSQCASSEDKENYPELVAEHTQLTKEIKQMIESSSEYQELKT</sequence>
<protein>
    <submittedName>
        <fullName evidence="1">6251_t:CDS:1</fullName>
    </submittedName>
</protein>
<reference evidence="1" key="1">
    <citation type="submission" date="2021-06" db="EMBL/GenBank/DDBJ databases">
        <authorList>
            <person name="Kallberg Y."/>
            <person name="Tangrot J."/>
            <person name="Rosling A."/>
        </authorList>
    </citation>
    <scope>NUCLEOTIDE SEQUENCE</scope>
    <source>
        <strain evidence="1">MA461A</strain>
    </source>
</reference>
<dbReference type="EMBL" id="CAJVQC010068260">
    <property type="protein sequence ID" value="CAG8807963.1"/>
    <property type="molecule type" value="Genomic_DNA"/>
</dbReference>
<dbReference type="Proteomes" id="UP000789920">
    <property type="component" value="Unassembled WGS sequence"/>
</dbReference>
<organism evidence="1 2">
    <name type="scientific">Racocetra persica</name>
    <dbReference type="NCBI Taxonomy" id="160502"/>
    <lineage>
        <taxon>Eukaryota</taxon>
        <taxon>Fungi</taxon>
        <taxon>Fungi incertae sedis</taxon>
        <taxon>Mucoromycota</taxon>
        <taxon>Glomeromycotina</taxon>
        <taxon>Glomeromycetes</taxon>
        <taxon>Diversisporales</taxon>
        <taxon>Gigasporaceae</taxon>
        <taxon>Racocetra</taxon>
    </lineage>
</organism>
<evidence type="ECO:0000313" key="2">
    <source>
        <dbReference type="Proteomes" id="UP000789920"/>
    </source>
</evidence>
<accession>A0ACA9RT00</accession>
<comment type="caution">
    <text evidence="1">The sequence shown here is derived from an EMBL/GenBank/DDBJ whole genome shotgun (WGS) entry which is preliminary data.</text>
</comment>
<gene>
    <name evidence="1" type="ORF">RPERSI_LOCUS22500</name>
</gene>
<evidence type="ECO:0000313" key="1">
    <source>
        <dbReference type="EMBL" id="CAG8807963.1"/>
    </source>
</evidence>
<keyword evidence="2" id="KW-1185">Reference proteome</keyword>